<dbReference type="AlphaFoldDB" id="A0AAU9K4R4"/>
<sequence>MTRLNSMTSFLIGHLKPFHKRGVRKNTLESKIRSLFFTVKNFTIRLPKKEYLRCRVIRGHKRANRQIKKNTLPSKTINKLEPSNKMALEIWQVMTDCYHKRESEFDALSVTDKKPKHRAKNKRNQNILSTKSSFNTDYCMHYFASEVVRESFFYYVEFLFSQIDPEDLCTKFDFRCCKVKHDDRCYEKWLYMKKYLHVYMIEDLGLEPYMPQKVESFYLPALMTLYSKDIGESENNPC</sequence>
<dbReference type="EMBL" id="CAJZBQ010000058">
    <property type="protein sequence ID" value="CAG9334553.1"/>
    <property type="molecule type" value="Genomic_DNA"/>
</dbReference>
<evidence type="ECO:0000313" key="1">
    <source>
        <dbReference type="EMBL" id="CAG9334553.1"/>
    </source>
</evidence>
<gene>
    <name evidence="1" type="ORF">BSTOLATCC_MIC61165</name>
</gene>
<proteinExistence type="predicted"/>
<protein>
    <submittedName>
        <fullName evidence="1">Uncharacterized protein</fullName>
    </submittedName>
</protein>
<keyword evidence="2" id="KW-1185">Reference proteome</keyword>
<dbReference type="Proteomes" id="UP001162131">
    <property type="component" value="Unassembled WGS sequence"/>
</dbReference>
<accession>A0AAU9K4R4</accession>
<organism evidence="1 2">
    <name type="scientific">Blepharisma stoltei</name>
    <dbReference type="NCBI Taxonomy" id="1481888"/>
    <lineage>
        <taxon>Eukaryota</taxon>
        <taxon>Sar</taxon>
        <taxon>Alveolata</taxon>
        <taxon>Ciliophora</taxon>
        <taxon>Postciliodesmatophora</taxon>
        <taxon>Heterotrichea</taxon>
        <taxon>Heterotrichida</taxon>
        <taxon>Blepharismidae</taxon>
        <taxon>Blepharisma</taxon>
    </lineage>
</organism>
<comment type="caution">
    <text evidence="1">The sequence shown here is derived from an EMBL/GenBank/DDBJ whole genome shotgun (WGS) entry which is preliminary data.</text>
</comment>
<evidence type="ECO:0000313" key="2">
    <source>
        <dbReference type="Proteomes" id="UP001162131"/>
    </source>
</evidence>
<reference evidence="1" key="1">
    <citation type="submission" date="2021-09" db="EMBL/GenBank/DDBJ databases">
        <authorList>
            <consortium name="AG Swart"/>
            <person name="Singh M."/>
            <person name="Singh A."/>
            <person name="Seah K."/>
            <person name="Emmerich C."/>
        </authorList>
    </citation>
    <scope>NUCLEOTIDE SEQUENCE</scope>
    <source>
        <strain evidence="1">ATCC30299</strain>
    </source>
</reference>
<name>A0AAU9K4R4_9CILI</name>